<gene>
    <name evidence="1" type="ORF">GUY60_12145</name>
</gene>
<evidence type="ECO:0000313" key="2">
    <source>
        <dbReference type="Proteomes" id="UP000598297"/>
    </source>
</evidence>
<dbReference type="OrthoDB" id="4245047at2"/>
<keyword evidence="2" id="KW-1185">Reference proteome</keyword>
<name>A0A964UPT2_9ACTN</name>
<dbReference type="Proteomes" id="UP000598297">
    <property type="component" value="Unassembled WGS sequence"/>
</dbReference>
<dbReference type="AlphaFoldDB" id="A0A964UPT2"/>
<proteinExistence type="predicted"/>
<comment type="caution">
    <text evidence="1">The sequence shown here is derived from an EMBL/GenBank/DDBJ whole genome shotgun (WGS) entry which is preliminary data.</text>
</comment>
<dbReference type="RefSeq" id="WP_161696822.1">
    <property type="nucleotide sequence ID" value="NZ_JAAAHS010000070.1"/>
</dbReference>
<evidence type="ECO:0000313" key="1">
    <source>
        <dbReference type="EMBL" id="NBE52160.1"/>
    </source>
</evidence>
<dbReference type="EMBL" id="JAAAHS010000070">
    <property type="protein sequence ID" value="NBE52160.1"/>
    <property type="molecule type" value="Genomic_DNA"/>
</dbReference>
<organism evidence="1 2">
    <name type="scientific">Streptomyces boluensis</name>
    <dbReference type="NCBI Taxonomy" id="1775135"/>
    <lineage>
        <taxon>Bacteria</taxon>
        <taxon>Bacillati</taxon>
        <taxon>Actinomycetota</taxon>
        <taxon>Actinomycetes</taxon>
        <taxon>Kitasatosporales</taxon>
        <taxon>Streptomycetaceae</taxon>
        <taxon>Streptomyces</taxon>
    </lineage>
</organism>
<protein>
    <submittedName>
        <fullName evidence="1">Uncharacterized protein</fullName>
    </submittedName>
</protein>
<sequence length="82" mass="8941">MTNGDMRNGRCGACGGSEVCWGEYVAQAGLRRPGAGKFGARKPVFDAYICAACGNTQLHLRLDAKMSSFIRNKLNWVRSQQS</sequence>
<reference evidence="1" key="1">
    <citation type="submission" date="2020-01" db="EMBL/GenBank/DDBJ databases">
        <title>Whole-genome analyses of novel actinobacteria.</title>
        <authorList>
            <person name="Sahin N."/>
        </authorList>
    </citation>
    <scope>NUCLEOTIDE SEQUENCE</scope>
    <source>
        <strain evidence="1">YC537</strain>
    </source>
</reference>
<accession>A0A964UPT2</accession>